<comment type="function">
    <text evidence="8">Part of the spliceosome which catalyzes two sequential transesterification reactions, first the excision of the non-coding intron from pre-mRNA and then the ligation of the coding exons to form the mature mRNA. Plays a role in stabilizing the structure of the spliceosome catalytic core and docking of the branch helix into the active site, producing 5'-exon and lariat intron-3'-intermediates.</text>
</comment>
<evidence type="ECO:0000256" key="9">
    <source>
        <dbReference type="SAM" id="Coils"/>
    </source>
</evidence>
<comment type="caution">
    <text evidence="11">The sequence shown here is derived from an EMBL/GenBank/DDBJ whole genome shotgun (WGS) entry which is preliminary data.</text>
</comment>
<evidence type="ECO:0000256" key="7">
    <source>
        <dbReference type="ARBA" id="ARBA00023242"/>
    </source>
</evidence>
<organism evidence="11 12">
    <name type="scientific">Leucosporidium creatinivorum</name>
    <dbReference type="NCBI Taxonomy" id="106004"/>
    <lineage>
        <taxon>Eukaryota</taxon>
        <taxon>Fungi</taxon>
        <taxon>Dikarya</taxon>
        <taxon>Basidiomycota</taxon>
        <taxon>Pucciniomycotina</taxon>
        <taxon>Microbotryomycetes</taxon>
        <taxon>Leucosporidiales</taxon>
        <taxon>Leucosporidium</taxon>
    </lineage>
</organism>
<comment type="similarity">
    <text evidence="8">Belongs to the CWC16 family. YJU2 subfamily.</text>
</comment>
<evidence type="ECO:0000256" key="6">
    <source>
        <dbReference type="ARBA" id="ARBA00023187"/>
    </source>
</evidence>
<keyword evidence="3 8" id="KW-0479">Metal-binding</keyword>
<dbReference type="Proteomes" id="UP000193467">
    <property type="component" value="Unassembled WGS sequence"/>
</dbReference>
<dbReference type="HAMAP" id="MF_03226">
    <property type="entry name" value="YJU2"/>
    <property type="match status" value="1"/>
</dbReference>
<feature type="binding site" evidence="8">
    <location>
        <position position="46"/>
    </location>
    <ligand>
        <name>Zn(2+)</name>
        <dbReference type="ChEBI" id="CHEBI:29105"/>
    </ligand>
</feature>
<evidence type="ECO:0000313" key="12">
    <source>
        <dbReference type="Proteomes" id="UP000193467"/>
    </source>
</evidence>
<dbReference type="InterPro" id="IPR043701">
    <property type="entry name" value="Yju2"/>
</dbReference>
<keyword evidence="2" id="KW-0507">mRNA processing</keyword>
<keyword evidence="9" id="KW-0175">Coiled coil</keyword>
<dbReference type="GO" id="GO:0000349">
    <property type="term" value="P:generation of catalytic spliceosome for first transesterification step"/>
    <property type="evidence" value="ECO:0007669"/>
    <property type="project" value="UniProtKB-UniRule"/>
</dbReference>
<dbReference type="InParanoid" id="A0A1Y2G2B6"/>
<dbReference type="PANTHER" id="PTHR12111">
    <property type="entry name" value="SPLICING FACTOR YJU2"/>
    <property type="match status" value="1"/>
</dbReference>
<sequence length="330" mass="36609">MAERKVLNKYFPADFDPSKIPRRKMPKDKQQVIRLMAPFSMRCSTCGEYMYKGKKFNARKETVIGEEYYGIKIFRFYIKCITCSSEITFKTDPKNTDYAVEHGAYRNFEPWRDASDTKDNEDKLDQLEAQEAEENDPMAALESKAVDSKREMDILDALQELKSRNARHERAGKGDVTDKILDRVSSGVEVGDREVERKLTEYELKRKKEEEEDEEEVRKVFGRAFVGGVPDIELEEGGTTTEEDSEPGTPRDGGDAQPQASGSGSAKPAPSAASVKRKLDAVEPTPASLLSAASRSIVDKSFGGGAAPPPKKKGKGNAALAAKLGIKLKK</sequence>
<feature type="compositionally biased region" description="Acidic residues" evidence="10">
    <location>
        <begin position="232"/>
        <end position="246"/>
    </location>
</feature>
<keyword evidence="4 8" id="KW-0747">Spliceosome</keyword>
<evidence type="ECO:0000256" key="3">
    <source>
        <dbReference type="ARBA" id="ARBA00022723"/>
    </source>
</evidence>
<dbReference type="Pfam" id="PF04502">
    <property type="entry name" value="Saf4_Yju2"/>
    <property type="match status" value="1"/>
</dbReference>
<protein>
    <recommendedName>
        <fullName evidence="8">Splicing factor YJU2</fullName>
    </recommendedName>
</protein>
<proteinExistence type="inferred from homology"/>
<dbReference type="PANTHER" id="PTHR12111:SF1">
    <property type="entry name" value="SPLICING FACTOR YJU2"/>
    <property type="match status" value="1"/>
</dbReference>
<dbReference type="FunCoup" id="A0A1Y2G2B6">
    <property type="interactions" value="370"/>
</dbReference>
<reference evidence="11 12" key="1">
    <citation type="submission" date="2016-07" db="EMBL/GenBank/DDBJ databases">
        <title>Pervasive Adenine N6-methylation of Active Genes in Fungi.</title>
        <authorList>
            <consortium name="DOE Joint Genome Institute"/>
            <person name="Mondo S.J."/>
            <person name="Dannebaum R.O."/>
            <person name="Kuo R.C."/>
            <person name="Labutti K."/>
            <person name="Haridas S."/>
            <person name="Kuo A."/>
            <person name="Salamov A."/>
            <person name="Ahrendt S.R."/>
            <person name="Lipzen A."/>
            <person name="Sullivan W."/>
            <person name="Andreopoulos W.B."/>
            <person name="Clum A."/>
            <person name="Lindquist E."/>
            <person name="Daum C."/>
            <person name="Ramamoorthy G.K."/>
            <person name="Gryganskyi A."/>
            <person name="Culley D."/>
            <person name="Magnuson J.K."/>
            <person name="James T.Y."/>
            <person name="O'Malley M.A."/>
            <person name="Stajich J.E."/>
            <person name="Spatafora J.W."/>
            <person name="Visel A."/>
            <person name="Grigoriev I.V."/>
        </authorList>
    </citation>
    <scope>NUCLEOTIDE SEQUENCE [LARGE SCALE GENOMIC DNA]</scope>
    <source>
        <strain evidence="11 12">62-1032</strain>
    </source>
</reference>
<name>A0A1Y2G2B6_9BASI</name>
<keyword evidence="7 8" id="KW-0539">Nucleus</keyword>
<feature type="binding site" evidence="8">
    <location>
        <position position="83"/>
    </location>
    <ligand>
        <name>Zn(2+)</name>
        <dbReference type="ChEBI" id="CHEBI:29105"/>
    </ligand>
</feature>
<feature type="coiled-coil region" evidence="9">
    <location>
        <begin position="192"/>
        <end position="219"/>
    </location>
</feature>
<keyword evidence="12" id="KW-1185">Reference proteome</keyword>
<evidence type="ECO:0000256" key="1">
    <source>
        <dbReference type="ARBA" id="ARBA00004123"/>
    </source>
</evidence>
<dbReference type="OrthoDB" id="674963at2759"/>
<evidence type="ECO:0000313" key="11">
    <source>
        <dbReference type="EMBL" id="ORY91525.1"/>
    </source>
</evidence>
<keyword evidence="5 8" id="KW-0862">Zinc</keyword>
<dbReference type="GO" id="GO:0071006">
    <property type="term" value="C:U2-type catalytic step 1 spliceosome"/>
    <property type="evidence" value="ECO:0007669"/>
    <property type="project" value="UniProtKB-UniRule"/>
</dbReference>
<dbReference type="InterPro" id="IPR007590">
    <property type="entry name" value="Saf4/Yju2"/>
</dbReference>
<dbReference type="EMBL" id="MCGR01000002">
    <property type="protein sequence ID" value="ORY91525.1"/>
    <property type="molecule type" value="Genomic_DNA"/>
</dbReference>
<gene>
    <name evidence="11" type="ORF">BCR35DRAFT_349340</name>
</gene>
<evidence type="ECO:0000256" key="4">
    <source>
        <dbReference type="ARBA" id="ARBA00022728"/>
    </source>
</evidence>
<comment type="subcellular location">
    <subcellularLocation>
        <location evidence="1 8">Nucleus</location>
    </subcellularLocation>
</comment>
<feature type="binding site" evidence="8">
    <location>
        <position position="80"/>
    </location>
    <ligand>
        <name>Zn(2+)</name>
        <dbReference type="ChEBI" id="CHEBI:29105"/>
    </ligand>
</feature>
<evidence type="ECO:0000256" key="8">
    <source>
        <dbReference type="HAMAP-Rule" id="MF_03226"/>
    </source>
</evidence>
<keyword evidence="6" id="KW-0508">mRNA splicing</keyword>
<dbReference type="STRING" id="106004.A0A1Y2G2B6"/>
<evidence type="ECO:0000256" key="5">
    <source>
        <dbReference type="ARBA" id="ARBA00022833"/>
    </source>
</evidence>
<accession>A0A1Y2G2B6</accession>
<dbReference type="GO" id="GO:0046872">
    <property type="term" value="F:metal ion binding"/>
    <property type="evidence" value="ECO:0007669"/>
    <property type="project" value="UniProtKB-KW"/>
</dbReference>
<feature type="binding site" evidence="8">
    <location>
        <position position="43"/>
    </location>
    <ligand>
        <name>Zn(2+)</name>
        <dbReference type="ChEBI" id="CHEBI:29105"/>
    </ligand>
</feature>
<evidence type="ECO:0000256" key="10">
    <source>
        <dbReference type="SAM" id="MobiDB-lite"/>
    </source>
</evidence>
<evidence type="ECO:0000256" key="2">
    <source>
        <dbReference type="ARBA" id="ARBA00022664"/>
    </source>
</evidence>
<dbReference type="AlphaFoldDB" id="A0A1Y2G2B6"/>
<comment type="subunit">
    <text evidence="8">Component of the spliceosome. Present in the activated B complex, the catalytically activated B* complex which catalyzes the branching, the catalytic step 1 C complex catalyzing the exon ligation, and the postcatalytic P complex containing the ligated exons (mRNA) and the excised lariat intron.</text>
</comment>
<feature type="region of interest" description="Disordered" evidence="10">
    <location>
        <begin position="228"/>
        <end position="318"/>
    </location>
</feature>
<feature type="compositionally biased region" description="Low complexity" evidence="10">
    <location>
        <begin position="260"/>
        <end position="274"/>
    </location>
</feature>